<dbReference type="InterPro" id="IPR029044">
    <property type="entry name" value="Nucleotide-diphossugar_trans"/>
</dbReference>
<feature type="domain" description="Glycosyltransferase 2-like" evidence="1">
    <location>
        <begin position="2"/>
        <end position="134"/>
    </location>
</feature>
<dbReference type="AlphaFoldDB" id="A0A2V5JDJ2"/>
<dbReference type="Gene3D" id="3.90.550.10">
    <property type="entry name" value="Spore Coat Polysaccharide Biosynthesis Protein SpsA, Chain A"/>
    <property type="match status" value="1"/>
</dbReference>
<dbReference type="Pfam" id="PF00535">
    <property type="entry name" value="Glycos_transf_2"/>
    <property type="match status" value="1"/>
</dbReference>
<dbReference type="PANTHER" id="PTHR43685:SF3">
    <property type="entry name" value="SLR2126 PROTEIN"/>
    <property type="match status" value="1"/>
</dbReference>
<dbReference type="InterPro" id="IPR001173">
    <property type="entry name" value="Glyco_trans_2-like"/>
</dbReference>
<organism evidence="2 3">
    <name type="scientific">Arthrobacter psychrolactophilus</name>
    <dbReference type="NCBI Taxonomy" id="92442"/>
    <lineage>
        <taxon>Bacteria</taxon>
        <taxon>Bacillati</taxon>
        <taxon>Actinomycetota</taxon>
        <taxon>Actinomycetes</taxon>
        <taxon>Micrococcales</taxon>
        <taxon>Micrococcaceae</taxon>
        <taxon>Arthrobacter</taxon>
    </lineage>
</organism>
<evidence type="ECO:0000259" key="1">
    <source>
        <dbReference type="Pfam" id="PF00535"/>
    </source>
</evidence>
<dbReference type="PANTHER" id="PTHR43685">
    <property type="entry name" value="GLYCOSYLTRANSFERASE"/>
    <property type="match status" value="1"/>
</dbReference>
<dbReference type="GO" id="GO:0016740">
    <property type="term" value="F:transferase activity"/>
    <property type="evidence" value="ECO:0007669"/>
    <property type="project" value="UniProtKB-KW"/>
</dbReference>
<sequence length="264" mass="29181">MLIPTCDRPAELAVTLAGLAAQDRPDFAVHISDQSSGTAADWEHPAIKAMIRVLRVQGRTVTVGRHLPRRGMAEHRAHLLEQASSAQVLFLDNDVWLEPGSLARLSEAQTTLDCGFVGMAVQGLSHLDDYRPAEEESFQPWEGPVQPEQIRRSTPAFERWPLHNAANITHIAARLPQDPRGWLPYRVAWVGGCVLFNRRALIDSGGFDFWNRLPADHAGEDVAAQWRVMEMHGGAGLVPSGAVHLESPTTVKTRRVDATEILYP</sequence>
<dbReference type="SUPFAM" id="SSF53448">
    <property type="entry name" value="Nucleotide-diphospho-sugar transferases"/>
    <property type="match status" value="1"/>
</dbReference>
<protein>
    <submittedName>
        <fullName evidence="2">Glycosyl transferase</fullName>
    </submittedName>
</protein>
<name>A0A2V5JDJ2_9MICC</name>
<dbReference type="InterPro" id="IPR050834">
    <property type="entry name" value="Glycosyltransf_2"/>
</dbReference>
<proteinExistence type="predicted"/>
<keyword evidence="3" id="KW-1185">Reference proteome</keyword>
<dbReference type="EMBL" id="QJVC01000025">
    <property type="protein sequence ID" value="PYI37297.1"/>
    <property type="molecule type" value="Genomic_DNA"/>
</dbReference>
<dbReference type="CDD" id="cd00761">
    <property type="entry name" value="Glyco_tranf_GTA_type"/>
    <property type="match status" value="1"/>
</dbReference>
<accession>A0A2V5JDJ2</accession>
<dbReference type="OrthoDB" id="9787979at2"/>
<evidence type="ECO:0000313" key="2">
    <source>
        <dbReference type="EMBL" id="PYI37297.1"/>
    </source>
</evidence>
<dbReference type="Proteomes" id="UP000247980">
    <property type="component" value="Unassembled WGS sequence"/>
</dbReference>
<evidence type="ECO:0000313" key="3">
    <source>
        <dbReference type="Proteomes" id="UP000247980"/>
    </source>
</evidence>
<dbReference type="RefSeq" id="WP_110486629.1">
    <property type="nucleotide sequence ID" value="NZ_QJVC01000025.1"/>
</dbReference>
<keyword evidence="2" id="KW-0808">Transferase</keyword>
<gene>
    <name evidence="2" type="ORF">CVS30_16405</name>
</gene>
<comment type="caution">
    <text evidence="2">The sequence shown here is derived from an EMBL/GenBank/DDBJ whole genome shotgun (WGS) entry which is preliminary data.</text>
</comment>
<reference evidence="2 3" key="1">
    <citation type="submission" date="2018-05" db="EMBL/GenBank/DDBJ databases">
        <title>Genetic diversity of glacier-inhabiting Cryobacterium bacteria in China and description of Cryobacterium mengkeensis sp. nov. and Arthrobacter glacialis sp. nov.</title>
        <authorList>
            <person name="Liu Q."/>
            <person name="Xin Y.-H."/>
        </authorList>
    </citation>
    <scope>NUCLEOTIDE SEQUENCE [LARGE SCALE GENOMIC DNA]</scope>
    <source>
        <strain evidence="2 3">B7</strain>
    </source>
</reference>